<evidence type="ECO:0000259" key="1">
    <source>
        <dbReference type="Pfam" id="PF13569"/>
    </source>
</evidence>
<name>A0ABV5PTL2_9ACTN</name>
<evidence type="ECO:0000313" key="4">
    <source>
        <dbReference type="Proteomes" id="UP001589646"/>
    </source>
</evidence>
<evidence type="ECO:0000259" key="2">
    <source>
        <dbReference type="Pfam" id="PF24879"/>
    </source>
</evidence>
<organism evidence="3 4">
    <name type="scientific">Nonomuraea roseola</name>
    <dbReference type="NCBI Taxonomy" id="46179"/>
    <lineage>
        <taxon>Bacteria</taxon>
        <taxon>Bacillati</taxon>
        <taxon>Actinomycetota</taxon>
        <taxon>Actinomycetes</taxon>
        <taxon>Streptosporangiales</taxon>
        <taxon>Streptosporangiaceae</taxon>
        <taxon>Nonomuraea</taxon>
    </lineage>
</organism>
<protein>
    <submittedName>
        <fullName evidence="3">DUF4132 domain-containing protein</fullName>
    </submittedName>
</protein>
<dbReference type="RefSeq" id="WP_346123711.1">
    <property type="nucleotide sequence ID" value="NZ_BAAAXC010000014.1"/>
</dbReference>
<accession>A0ABV5PTL2</accession>
<dbReference type="EMBL" id="JBHMCE010000002">
    <property type="protein sequence ID" value="MFB9526571.1"/>
    <property type="molecule type" value="Genomic_DNA"/>
</dbReference>
<reference evidence="3 4" key="1">
    <citation type="submission" date="2024-09" db="EMBL/GenBank/DDBJ databases">
        <authorList>
            <person name="Sun Q."/>
            <person name="Mori K."/>
        </authorList>
    </citation>
    <scope>NUCLEOTIDE SEQUENCE [LARGE SCALE GENOMIC DNA]</scope>
    <source>
        <strain evidence="3 4">JCM 3323</strain>
    </source>
</reference>
<comment type="caution">
    <text evidence="3">The sequence shown here is derived from an EMBL/GenBank/DDBJ whole genome shotgun (WGS) entry which is preliminary data.</text>
</comment>
<gene>
    <name evidence="3" type="ORF">ACFFRN_08090</name>
</gene>
<dbReference type="InterPro" id="IPR056639">
    <property type="entry name" value="DUF7737"/>
</dbReference>
<feature type="domain" description="DUF7737" evidence="2">
    <location>
        <begin position="717"/>
        <end position="817"/>
    </location>
</feature>
<proteinExistence type="predicted"/>
<feature type="domain" description="DUF4132" evidence="1">
    <location>
        <begin position="422"/>
        <end position="602"/>
    </location>
</feature>
<dbReference type="Proteomes" id="UP001589646">
    <property type="component" value="Unassembled WGS sequence"/>
</dbReference>
<dbReference type="Pfam" id="PF24879">
    <property type="entry name" value="DUF7737"/>
    <property type="match status" value="1"/>
</dbReference>
<dbReference type="InterPro" id="IPR025406">
    <property type="entry name" value="DUF4132"/>
</dbReference>
<dbReference type="Pfam" id="PF13569">
    <property type="entry name" value="DUF4132"/>
    <property type="match status" value="1"/>
</dbReference>
<evidence type="ECO:0000313" key="3">
    <source>
        <dbReference type="EMBL" id="MFB9526571.1"/>
    </source>
</evidence>
<sequence length="819" mass="91322">MGVLDALPAQFRTWLDDLDAAALDVFQQLDTVYKPSGFSWPPPTFADTPMGKLAQNWSDAQWRAMGLWLQMRLRMVWTKVDSFAEYCTVLNTMPVAIARRKLGWTNPELDLLWRTALNPPARAEYFEDLYRLPVAAAKRLSVIEREPLLEHMRQVHRDLDGNEYAARWTVKRVLDGLLAEHLAEDATSAVRSLVPGHDDFALAIQAEYGERLGGPSVLPILRHWIEATSAKPTAKWLKQAATLLSPEVVALAREVLGRLPAYREKVERRRRNDYEWTVVTYLHERTAVLLRGMVWTCELIDEPWVTALLGDVAMTTGTGIGGSGANARSELLANAAIGVLARRGGLEVVAQLARVQAKVRKKTILAGVSRTLDAVAVQTGLSPEQLLERTVPTFGLSPDGTRTEHGLRLSIDGAITFVDPSGKIRKTVPKAVREEHAELLAELKATAKELKKALPAERFRVERAQASERIWRWRDVCEFYLDHPVTGSFGRTLMWEILQGPAGLPVLVDGAWELTDPAGRRIHPRPDTPVHLWHPISHTADEVRAWRDHLISNGPRQPFKQAFREVYLLTPAEEETRDHSRRFAGHLLRYGQAKALLTGRGWTGMSLGHWGWEYGSDQAEATKEFAGLTAHWAFSLDWESGDRDNFGTVSICVSGDLHFTSADGHRVPLAEVPPLTLSEALRDADLAVGVTSSGLDPSGSGEYWQSYGFGDLTETARIRRDALTRLLPRLGIADRCELLDRFLRVRGDLRTYKIHLGSGNILMEPNDAYLCIVPRGSGDQVFLPFEEDGGMLSIIISKAFLLAADTAIIDPSITRQIHP</sequence>
<keyword evidence="4" id="KW-1185">Reference proteome</keyword>